<feature type="transmembrane region" description="Helical" evidence="5">
    <location>
        <begin position="7"/>
        <end position="27"/>
    </location>
</feature>
<dbReference type="InterPro" id="IPR002657">
    <property type="entry name" value="BilAc:Na_symport/Acr3"/>
</dbReference>
<dbReference type="KEGG" id="naci:NUH88_06150"/>
<evidence type="ECO:0000256" key="4">
    <source>
        <dbReference type="ARBA" id="ARBA00023136"/>
    </source>
</evidence>
<dbReference type="GO" id="GO:0016020">
    <property type="term" value="C:membrane"/>
    <property type="evidence" value="ECO:0007669"/>
    <property type="project" value="UniProtKB-SubCell"/>
</dbReference>
<feature type="transmembrane region" description="Helical" evidence="5">
    <location>
        <begin position="193"/>
        <end position="218"/>
    </location>
</feature>
<reference evidence="6" key="1">
    <citation type="submission" date="2022-08" db="EMBL/GenBank/DDBJ databases">
        <title>Nisaea acidiphila sp. nov., isolated from a marine algal debris and emended description of the genus Nisaea Urios et al. 2008.</title>
        <authorList>
            <person name="Kwon K."/>
        </authorList>
    </citation>
    <scope>NUCLEOTIDE SEQUENCE</scope>
    <source>
        <strain evidence="6">MEBiC11861</strain>
    </source>
</reference>
<keyword evidence="3 5" id="KW-1133">Transmembrane helix</keyword>
<evidence type="ECO:0000256" key="1">
    <source>
        <dbReference type="ARBA" id="ARBA00004141"/>
    </source>
</evidence>
<evidence type="ECO:0000313" key="7">
    <source>
        <dbReference type="Proteomes" id="UP001060336"/>
    </source>
</evidence>
<evidence type="ECO:0000256" key="3">
    <source>
        <dbReference type="ARBA" id="ARBA00022989"/>
    </source>
</evidence>
<name>A0A9J7AVB0_9PROT</name>
<dbReference type="Pfam" id="PF01758">
    <property type="entry name" value="SBF"/>
    <property type="match status" value="1"/>
</dbReference>
<dbReference type="Gene3D" id="1.20.1530.20">
    <property type="match status" value="1"/>
</dbReference>
<keyword evidence="4 5" id="KW-0472">Membrane</keyword>
<dbReference type="EMBL" id="CP102480">
    <property type="protein sequence ID" value="UUX51271.1"/>
    <property type="molecule type" value="Genomic_DNA"/>
</dbReference>
<evidence type="ECO:0000313" key="6">
    <source>
        <dbReference type="EMBL" id="UUX51271.1"/>
    </source>
</evidence>
<dbReference type="InterPro" id="IPR038770">
    <property type="entry name" value="Na+/solute_symporter_sf"/>
</dbReference>
<feature type="transmembrane region" description="Helical" evidence="5">
    <location>
        <begin position="67"/>
        <end position="87"/>
    </location>
</feature>
<dbReference type="Proteomes" id="UP001060336">
    <property type="component" value="Chromosome"/>
</dbReference>
<protein>
    <submittedName>
        <fullName evidence="6">Bile acid:sodium symporter family protein</fullName>
    </submittedName>
</protein>
<dbReference type="InterPro" id="IPR004710">
    <property type="entry name" value="Bilac:Na_transpt"/>
</dbReference>
<feature type="transmembrane region" description="Helical" evidence="5">
    <location>
        <begin position="167"/>
        <end position="187"/>
    </location>
</feature>
<dbReference type="RefSeq" id="WP_257770669.1">
    <property type="nucleotide sequence ID" value="NZ_CP102480.1"/>
</dbReference>
<keyword evidence="2 5" id="KW-0812">Transmembrane</keyword>
<feature type="transmembrane region" description="Helical" evidence="5">
    <location>
        <begin position="39"/>
        <end position="61"/>
    </location>
</feature>
<dbReference type="PANTHER" id="PTHR10361">
    <property type="entry name" value="SODIUM-BILE ACID COTRANSPORTER"/>
    <property type="match status" value="1"/>
</dbReference>
<organism evidence="6 7">
    <name type="scientific">Nisaea acidiphila</name>
    <dbReference type="NCBI Taxonomy" id="1862145"/>
    <lineage>
        <taxon>Bacteria</taxon>
        <taxon>Pseudomonadati</taxon>
        <taxon>Pseudomonadota</taxon>
        <taxon>Alphaproteobacteria</taxon>
        <taxon>Rhodospirillales</taxon>
        <taxon>Thalassobaculaceae</taxon>
        <taxon>Nisaea</taxon>
    </lineage>
</organism>
<proteinExistence type="predicted"/>
<feature type="transmembrane region" description="Helical" evidence="5">
    <location>
        <begin position="94"/>
        <end position="117"/>
    </location>
</feature>
<dbReference type="PANTHER" id="PTHR10361:SF24">
    <property type="entry name" value="P3 PROTEIN"/>
    <property type="match status" value="1"/>
</dbReference>
<gene>
    <name evidence="6" type="ORF">NUH88_06150</name>
</gene>
<comment type="subcellular location">
    <subcellularLocation>
        <location evidence="1">Membrane</location>
        <topology evidence="1">Multi-pass membrane protein</topology>
    </subcellularLocation>
</comment>
<keyword evidence="7" id="KW-1185">Reference proteome</keyword>
<accession>A0A9J7AVB0</accession>
<dbReference type="AlphaFoldDB" id="A0A9J7AVB0"/>
<feature type="transmembrane region" description="Helical" evidence="5">
    <location>
        <begin position="258"/>
        <end position="279"/>
    </location>
</feature>
<sequence length="290" mass="30082">MGIVTDIVLPLVLAFMMLTLGLGLRVEDFGRLLTQPRDMLAGIAFQLLLLPAVGFLLVTMWSLTPEIAMGVMLIAVAPGGVTSNYLTSLARGDVALSVSLTAIASLLSVVTVPLVLAMSHERIVGEALAGEVSIGRTALGIFLVVTIPVLLGMLIRRFAPAVTERCAPFATKLSTAFFVLVLAGAILQERDNVVAYFAEAGLVTLTLNVIMMLLAFLGARALGSGQAQRISICIECGLQNGTLAIAVGVLLFGGGAYVIPAATYSLIMFGTGLIFLALARGKLAPAPGAA</sequence>
<evidence type="ECO:0000256" key="2">
    <source>
        <dbReference type="ARBA" id="ARBA00022692"/>
    </source>
</evidence>
<feature type="transmembrane region" description="Helical" evidence="5">
    <location>
        <begin position="230"/>
        <end position="252"/>
    </location>
</feature>
<evidence type="ECO:0000256" key="5">
    <source>
        <dbReference type="SAM" id="Phobius"/>
    </source>
</evidence>
<feature type="transmembrane region" description="Helical" evidence="5">
    <location>
        <begin position="137"/>
        <end position="155"/>
    </location>
</feature>